<comment type="caution">
    <text evidence="6">The sequence shown here is derived from an EMBL/GenBank/DDBJ whole genome shotgun (WGS) entry which is preliminary data.</text>
</comment>
<dbReference type="AlphaFoldDB" id="A0A2N5JD35"/>
<dbReference type="PROSITE" id="PS51900">
    <property type="entry name" value="CB"/>
    <property type="match status" value="2"/>
</dbReference>
<feature type="domain" description="Tyr recombinase" evidence="4">
    <location>
        <begin position="211"/>
        <end position="373"/>
    </location>
</feature>
<dbReference type="GO" id="GO:0015074">
    <property type="term" value="P:DNA integration"/>
    <property type="evidence" value="ECO:0007669"/>
    <property type="project" value="InterPro"/>
</dbReference>
<dbReference type="InterPro" id="IPR013762">
    <property type="entry name" value="Integrase-like_cat_sf"/>
</dbReference>
<proteinExistence type="predicted"/>
<dbReference type="GO" id="GO:0006310">
    <property type="term" value="P:DNA recombination"/>
    <property type="evidence" value="ECO:0007669"/>
    <property type="project" value="UniProtKB-KW"/>
</dbReference>
<dbReference type="SUPFAM" id="SSF56349">
    <property type="entry name" value="DNA breaking-rejoining enzymes"/>
    <property type="match status" value="2"/>
</dbReference>
<dbReference type="InterPro" id="IPR050090">
    <property type="entry name" value="Tyrosine_recombinase_XerCD"/>
</dbReference>
<dbReference type="PANTHER" id="PTHR30349:SF64">
    <property type="entry name" value="PROPHAGE INTEGRASE INTD-RELATED"/>
    <property type="match status" value="1"/>
</dbReference>
<dbReference type="CDD" id="cd00397">
    <property type="entry name" value="DNA_BRE_C"/>
    <property type="match status" value="1"/>
</dbReference>
<evidence type="ECO:0000256" key="3">
    <source>
        <dbReference type="PROSITE-ProRule" id="PRU01248"/>
    </source>
</evidence>
<organism evidence="6 7">
    <name type="scientific">Bifidobacterium margollesii</name>
    <dbReference type="NCBI Taxonomy" id="2020964"/>
    <lineage>
        <taxon>Bacteria</taxon>
        <taxon>Bacillati</taxon>
        <taxon>Actinomycetota</taxon>
        <taxon>Actinomycetes</taxon>
        <taxon>Bifidobacteriales</taxon>
        <taxon>Bifidobacteriaceae</taxon>
        <taxon>Bifidobacterium</taxon>
    </lineage>
</organism>
<accession>A0A2N5JD35</accession>
<dbReference type="InterPro" id="IPR044068">
    <property type="entry name" value="CB"/>
</dbReference>
<feature type="domain" description="Core-binding (CB)" evidence="5">
    <location>
        <begin position="113"/>
        <end position="190"/>
    </location>
</feature>
<keyword evidence="1 3" id="KW-0238">DNA-binding</keyword>
<keyword evidence="2" id="KW-0233">DNA recombination</keyword>
<dbReference type="Proteomes" id="UP000235050">
    <property type="component" value="Unassembled WGS sequence"/>
</dbReference>
<evidence type="ECO:0000313" key="6">
    <source>
        <dbReference type="EMBL" id="PLS32108.1"/>
    </source>
</evidence>
<evidence type="ECO:0000259" key="5">
    <source>
        <dbReference type="PROSITE" id="PS51900"/>
    </source>
</evidence>
<protein>
    <submittedName>
        <fullName evidence="6">Integrase</fullName>
    </submittedName>
</protein>
<dbReference type="RefSeq" id="WP_243390188.1">
    <property type="nucleotide sequence ID" value="NZ_NMWU01000002.1"/>
</dbReference>
<feature type="domain" description="Core-binding (CB)" evidence="5">
    <location>
        <begin position="8"/>
        <end position="85"/>
    </location>
</feature>
<evidence type="ECO:0000256" key="2">
    <source>
        <dbReference type="ARBA" id="ARBA00023172"/>
    </source>
</evidence>
<evidence type="ECO:0000256" key="1">
    <source>
        <dbReference type="ARBA" id="ARBA00023125"/>
    </source>
</evidence>
<evidence type="ECO:0000259" key="4">
    <source>
        <dbReference type="PROSITE" id="PS51898"/>
    </source>
</evidence>
<dbReference type="GO" id="GO:0003677">
    <property type="term" value="F:DNA binding"/>
    <property type="evidence" value="ECO:0007669"/>
    <property type="project" value="UniProtKB-UniRule"/>
</dbReference>
<keyword evidence="7" id="KW-1185">Reference proteome</keyword>
<dbReference type="Gene3D" id="1.10.443.10">
    <property type="entry name" value="Intergrase catalytic core"/>
    <property type="match status" value="1"/>
</dbReference>
<name>A0A2N5JD35_9BIFI</name>
<gene>
    <name evidence="6" type="ORF">Uis1B_0201</name>
</gene>
<sequence>MDVNKLPAPWREPVAGFIDYKRDDGCNERTLYAHFYWLGRFAHEIGKPPERVTADDLVSALAGQGSKAVRNKLRSAFTTFYRYMQQAGYRPDNPAAPLTPDRKPLVDVNKLPAPWREPVAGFIDYKRAGGCSDQTLRTRFYQLHRFAHEIGKPPERVTADDLVSALAGGRAQDSRKGLRNCFTTFYRYMQQAGYRPDNPAALLANMRRPQPHPKPCPDGYIRIALANASQAERLMILLAAECGLRRAEIAQVHHDDVITGIDGRRSLTVHGKGGKQRIVPLPNALADAIEATPGYLFPGRWEGHAEASYIGKHVSRLLPAGYGPHKLRHRFATVAYSQSHDMLAVSKALGHANTEVTQVYVALPDENLRALVNAATLTAEG</sequence>
<dbReference type="InterPro" id="IPR011010">
    <property type="entry name" value="DNA_brk_join_enz"/>
</dbReference>
<dbReference type="Pfam" id="PF00589">
    <property type="entry name" value="Phage_integrase"/>
    <property type="match status" value="1"/>
</dbReference>
<dbReference type="EMBL" id="NMWU01000002">
    <property type="protein sequence ID" value="PLS32108.1"/>
    <property type="molecule type" value="Genomic_DNA"/>
</dbReference>
<evidence type="ECO:0000313" key="7">
    <source>
        <dbReference type="Proteomes" id="UP000235050"/>
    </source>
</evidence>
<dbReference type="PROSITE" id="PS51898">
    <property type="entry name" value="TYR_RECOMBINASE"/>
    <property type="match status" value="1"/>
</dbReference>
<reference evidence="6 7" key="1">
    <citation type="submission" date="2017-07" db="EMBL/GenBank/DDBJ databases">
        <title>Bifidobacterium novel species.</title>
        <authorList>
            <person name="Lugli G.A."/>
            <person name="Milani C."/>
            <person name="Duranti S."/>
            <person name="Mangifesta M."/>
        </authorList>
    </citation>
    <scope>NUCLEOTIDE SEQUENCE [LARGE SCALE GENOMIC DNA]</scope>
    <source>
        <strain evidence="7">Uis1B</strain>
    </source>
</reference>
<dbReference type="PANTHER" id="PTHR30349">
    <property type="entry name" value="PHAGE INTEGRASE-RELATED"/>
    <property type="match status" value="1"/>
</dbReference>
<dbReference type="InterPro" id="IPR002104">
    <property type="entry name" value="Integrase_catalytic"/>
</dbReference>